<dbReference type="CDD" id="cd13853">
    <property type="entry name" value="CuRO_1_Tth-MCO_like"/>
    <property type="match status" value="1"/>
</dbReference>
<dbReference type="GO" id="GO:0005507">
    <property type="term" value="F:copper ion binding"/>
    <property type="evidence" value="ECO:0007669"/>
    <property type="project" value="InterPro"/>
</dbReference>
<proteinExistence type="predicted"/>
<dbReference type="SUPFAM" id="SSF49503">
    <property type="entry name" value="Cupredoxins"/>
    <property type="match status" value="3"/>
</dbReference>
<dbReference type="PROSITE" id="PS00079">
    <property type="entry name" value="MULTICOPPER_OXIDASE1"/>
    <property type="match status" value="1"/>
</dbReference>
<evidence type="ECO:0000256" key="4">
    <source>
        <dbReference type="SAM" id="SignalP"/>
    </source>
</evidence>
<evidence type="ECO:0000259" key="5">
    <source>
        <dbReference type="Pfam" id="PF07731"/>
    </source>
</evidence>
<dbReference type="Pfam" id="PF07732">
    <property type="entry name" value="Cu-oxidase_3"/>
    <property type="match status" value="1"/>
</dbReference>
<dbReference type="RefSeq" id="WP_102643769.1">
    <property type="nucleotide sequence ID" value="NZ_PNYA01000002.1"/>
</dbReference>
<feature type="signal peptide" evidence="4">
    <location>
        <begin position="1"/>
        <end position="25"/>
    </location>
</feature>
<dbReference type="Gene3D" id="2.60.40.420">
    <property type="entry name" value="Cupredoxins - blue copper proteins"/>
    <property type="match status" value="3"/>
</dbReference>
<dbReference type="AlphaFoldDB" id="A0A2N7W0Y2"/>
<keyword evidence="8" id="KW-1185">Reference proteome</keyword>
<dbReference type="OrthoDB" id="9757546at2"/>
<feature type="domain" description="Plastocyanin-like" evidence="5">
    <location>
        <begin position="530"/>
        <end position="675"/>
    </location>
</feature>
<dbReference type="PROSITE" id="PS00080">
    <property type="entry name" value="MULTICOPPER_OXIDASE2"/>
    <property type="match status" value="1"/>
</dbReference>
<keyword evidence="3" id="KW-0560">Oxidoreductase</keyword>
<organism evidence="7 8">
    <name type="scientific">Trinickia dabaoshanensis</name>
    <dbReference type="NCBI Taxonomy" id="564714"/>
    <lineage>
        <taxon>Bacteria</taxon>
        <taxon>Pseudomonadati</taxon>
        <taxon>Pseudomonadota</taxon>
        <taxon>Betaproteobacteria</taxon>
        <taxon>Burkholderiales</taxon>
        <taxon>Burkholderiaceae</taxon>
        <taxon>Trinickia</taxon>
    </lineage>
</organism>
<dbReference type="GO" id="GO:0042597">
    <property type="term" value="C:periplasmic space"/>
    <property type="evidence" value="ECO:0007669"/>
    <property type="project" value="UniProtKB-SubCell"/>
</dbReference>
<dbReference type="Pfam" id="PF07731">
    <property type="entry name" value="Cu-oxidase_2"/>
    <property type="match status" value="1"/>
</dbReference>
<dbReference type="InterPro" id="IPR033138">
    <property type="entry name" value="Cu_oxidase_CS"/>
</dbReference>
<gene>
    <name evidence="7" type="ORF">C0Z18_02345</name>
</gene>
<feature type="domain" description="Plastocyanin-like" evidence="6">
    <location>
        <begin position="128"/>
        <end position="200"/>
    </location>
</feature>
<dbReference type="InterPro" id="IPR045087">
    <property type="entry name" value="Cu-oxidase_fam"/>
</dbReference>
<dbReference type="InterPro" id="IPR002355">
    <property type="entry name" value="Cu_oxidase_Cu_BS"/>
</dbReference>
<keyword evidence="2" id="KW-0479">Metal-binding</keyword>
<evidence type="ECO:0000259" key="6">
    <source>
        <dbReference type="Pfam" id="PF07732"/>
    </source>
</evidence>
<evidence type="ECO:0000256" key="2">
    <source>
        <dbReference type="ARBA" id="ARBA00022723"/>
    </source>
</evidence>
<dbReference type="InterPro" id="IPR011707">
    <property type="entry name" value="Cu-oxidase-like_N"/>
</dbReference>
<feature type="chain" id="PRO_5014853815" evidence="4">
    <location>
        <begin position="26"/>
        <end position="732"/>
    </location>
</feature>
<evidence type="ECO:0000256" key="1">
    <source>
        <dbReference type="ARBA" id="ARBA00004418"/>
    </source>
</evidence>
<comment type="subcellular location">
    <subcellularLocation>
        <location evidence="1">Periplasm</location>
    </subcellularLocation>
</comment>
<reference evidence="7 8" key="1">
    <citation type="submission" date="2018-01" db="EMBL/GenBank/DDBJ databases">
        <title>Whole genome analyses suggest that Burkholderia sensu lato contains two further novel genera in the rhizoxinica-symbiotica group Mycetohabitans gen. nov., and Trinickia gen. nov.: implications for the evolution of diazotrophy and nodulation in the Burkholderiaceae.</title>
        <authorList>
            <person name="Estrada-de los Santos P."/>
            <person name="Palmer M."/>
            <person name="Chavez-Ramirez B."/>
            <person name="Beukes C."/>
            <person name="Steenkamp E.T."/>
            <person name="Hirsch A.M."/>
            <person name="Manyaka P."/>
            <person name="Maluk M."/>
            <person name="Lafos M."/>
            <person name="Crook M."/>
            <person name="Gross E."/>
            <person name="Simon M.F."/>
            <person name="Bueno dos Reis Junior F."/>
            <person name="Poole P.S."/>
            <person name="Venter S.N."/>
            <person name="James E.K."/>
        </authorList>
    </citation>
    <scope>NUCLEOTIDE SEQUENCE [LARGE SCALE GENOMIC DNA]</scope>
    <source>
        <strain evidence="7 8">GIMN1.004</strain>
    </source>
</reference>
<dbReference type="CDD" id="cd13900">
    <property type="entry name" value="CuRO_3_Tth-MCO_like"/>
    <property type="match status" value="1"/>
</dbReference>
<sequence>MRLFSRLLAAVAACASLCVCTVATAAPPAGHSVRPFSTPATCGGPGYVAYGSSPITLTAGYSTYSIYNPSTDAYDQVNVRAYDGCPTGPTINVSPGQTLKVQLKNTLPAESATTCPPDAGHDSPHCFNTVNLHLHGMHVSPSGNSDNVFISIAPGASANYVYQIPADHPSGTFWYHSHHHGSTAIDVASGMEGVLIVRGRRTAADRAANGGIADIDTILHNRAGGAFPEHVFLFQQIEYGCFANAQASAPLADPVTFAWVCPSGSVGELRNYTNQLNFVADPRPGHTGRKNSTWEISGRYTQINGVVQPMYPTATTFLPAGQIQRWRLVHGGDRDTINLKIVQANLTAVGGAAHASASTKEIDAAARAARALLAGPHTRAQTATTLDQLCGGEVVKQVEIADDGLTRNAMIEEDVATLNPGYRRDVLVAFPQPGLYCILDEAADVSSTIAYQPGADKVKDRRLLAFVRIGPGTNVPDYTPDGLGHSKYWQYVRNSLVDANSDLPAGVLADLRTLDTHVYAPEQPLAGPINKQVPMLMNVTAANGKPQFVMNAQLYDPARIDYTAVLGTTDEWRIAAGSNGAHVFHIHVNPFEIVDILNAKGVSIYDSSGNCTAQELATGDAEYCTLRGVFLDTVFIKPGYTIVMRTQYKDFTGEFVMHCHVLDHEDGGMMGNVAIVSPTTALISHVTEPLARAKADVAGFVDKLRYGRQRSAELAFTAPICGAGGAQAIAAK</sequence>
<protein>
    <submittedName>
        <fullName evidence="7">Copper oxidase</fullName>
    </submittedName>
</protein>
<dbReference type="Proteomes" id="UP000235616">
    <property type="component" value="Unassembled WGS sequence"/>
</dbReference>
<accession>A0A2N7W0Y2</accession>
<keyword evidence="4" id="KW-0732">Signal</keyword>
<dbReference type="InterPro" id="IPR008972">
    <property type="entry name" value="Cupredoxin"/>
</dbReference>
<dbReference type="PANTHER" id="PTHR11709:SF518">
    <property type="entry name" value="MULTICOPPER OXIDASE"/>
    <property type="match status" value="1"/>
</dbReference>
<dbReference type="EMBL" id="PNYA01000002">
    <property type="protein sequence ID" value="PMS23079.1"/>
    <property type="molecule type" value="Genomic_DNA"/>
</dbReference>
<dbReference type="GO" id="GO:0016491">
    <property type="term" value="F:oxidoreductase activity"/>
    <property type="evidence" value="ECO:0007669"/>
    <property type="project" value="UniProtKB-KW"/>
</dbReference>
<evidence type="ECO:0000313" key="7">
    <source>
        <dbReference type="EMBL" id="PMS23079.1"/>
    </source>
</evidence>
<comment type="caution">
    <text evidence="7">The sequence shown here is derived from an EMBL/GenBank/DDBJ whole genome shotgun (WGS) entry which is preliminary data.</text>
</comment>
<dbReference type="PANTHER" id="PTHR11709">
    <property type="entry name" value="MULTI-COPPER OXIDASE"/>
    <property type="match status" value="1"/>
</dbReference>
<evidence type="ECO:0000256" key="3">
    <source>
        <dbReference type="ARBA" id="ARBA00023002"/>
    </source>
</evidence>
<evidence type="ECO:0000313" key="8">
    <source>
        <dbReference type="Proteomes" id="UP000235616"/>
    </source>
</evidence>
<name>A0A2N7W0Y2_9BURK</name>
<dbReference type="InterPro" id="IPR011706">
    <property type="entry name" value="Cu-oxidase_C"/>
</dbReference>